<protein>
    <submittedName>
        <fullName evidence="6">Uncharacterized protein</fullName>
    </submittedName>
</protein>
<keyword evidence="1" id="KW-0819">tRNA processing</keyword>
<dbReference type="Pfam" id="PF00825">
    <property type="entry name" value="Ribonuclease_P"/>
    <property type="match status" value="1"/>
</dbReference>
<organism evidence="6">
    <name type="scientific">marine metagenome</name>
    <dbReference type="NCBI Taxonomy" id="408172"/>
    <lineage>
        <taxon>unclassified sequences</taxon>
        <taxon>metagenomes</taxon>
        <taxon>ecological metagenomes</taxon>
    </lineage>
</organism>
<dbReference type="HAMAP" id="MF_00227">
    <property type="entry name" value="RNase_P"/>
    <property type="match status" value="1"/>
</dbReference>
<dbReference type="PANTHER" id="PTHR33992">
    <property type="entry name" value="RIBONUCLEASE P PROTEIN COMPONENT"/>
    <property type="match status" value="1"/>
</dbReference>
<evidence type="ECO:0000256" key="3">
    <source>
        <dbReference type="ARBA" id="ARBA00022759"/>
    </source>
</evidence>
<dbReference type="InterPro" id="IPR000100">
    <property type="entry name" value="RNase_P"/>
</dbReference>
<dbReference type="GO" id="GO:0004526">
    <property type="term" value="F:ribonuclease P activity"/>
    <property type="evidence" value="ECO:0007669"/>
    <property type="project" value="InterPro"/>
</dbReference>
<proteinExistence type="inferred from homology"/>
<reference evidence="6" key="1">
    <citation type="submission" date="2018-05" db="EMBL/GenBank/DDBJ databases">
        <authorList>
            <person name="Lanie J.A."/>
            <person name="Ng W.-L."/>
            <person name="Kazmierczak K.M."/>
            <person name="Andrzejewski T.M."/>
            <person name="Davidsen T.M."/>
            <person name="Wayne K.J."/>
            <person name="Tettelin H."/>
            <person name="Glass J.I."/>
            <person name="Rusch D."/>
            <person name="Podicherti R."/>
            <person name="Tsui H.-C.T."/>
            <person name="Winkler M.E."/>
        </authorList>
    </citation>
    <scope>NUCLEOTIDE SEQUENCE</scope>
</reference>
<feature type="non-terminal residue" evidence="6">
    <location>
        <position position="1"/>
    </location>
</feature>
<evidence type="ECO:0000256" key="5">
    <source>
        <dbReference type="ARBA" id="ARBA00022884"/>
    </source>
</evidence>
<gene>
    <name evidence="6" type="ORF">METZ01_LOCUS563</name>
</gene>
<evidence type="ECO:0000256" key="4">
    <source>
        <dbReference type="ARBA" id="ARBA00022801"/>
    </source>
</evidence>
<dbReference type="InterPro" id="IPR014721">
    <property type="entry name" value="Ribsml_uS5_D2-typ_fold_subgr"/>
</dbReference>
<dbReference type="InterPro" id="IPR020568">
    <property type="entry name" value="Ribosomal_Su5_D2-typ_SF"/>
</dbReference>
<evidence type="ECO:0000256" key="2">
    <source>
        <dbReference type="ARBA" id="ARBA00022722"/>
    </source>
</evidence>
<dbReference type="AlphaFoldDB" id="A0A381MZR0"/>
<evidence type="ECO:0000256" key="1">
    <source>
        <dbReference type="ARBA" id="ARBA00022694"/>
    </source>
</evidence>
<dbReference type="SUPFAM" id="SSF54211">
    <property type="entry name" value="Ribosomal protein S5 domain 2-like"/>
    <property type="match status" value="1"/>
</dbReference>
<dbReference type="EMBL" id="UINC01000031">
    <property type="protein sequence ID" value="SUZ47709.1"/>
    <property type="molecule type" value="Genomic_DNA"/>
</dbReference>
<keyword evidence="5" id="KW-0694">RNA-binding</keyword>
<dbReference type="NCBIfam" id="TIGR00188">
    <property type="entry name" value="rnpA"/>
    <property type="match status" value="1"/>
</dbReference>
<dbReference type="GO" id="GO:0030677">
    <property type="term" value="C:ribonuclease P complex"/>
    <property type="evidence" value="ECO:0007669"/>
    <property type="project" value="TreeGrafter"/>
</dbReference>
<dbReference type="GO" id="GO:0042781">
    <property type="term" value="F:3'-tRNA processing endoribonuclease activity"/>
    <property type="evidence" value="ECO:0007669"/>
    <property type="project" value="TreeGrafter"/>
</dbReference>
<dbReference type="Gene3D" id="3.30.230.10">
    <property type="match status" value="1"/>
</dbReference>
<sequence>SRRSLPVSLPITQRIRRPVEFRKVLARGNRVSTTHMNVVATSNDRCCSRIGLSISKRVGPAVRRNLIKRRIHSAFANICTNGGWDFVVIVKPPSSTVSYTELYATVHSSVARLGIEITPLNQEVVA</sequence>
<keyword evidence="4" id="KW-0378">Hydrolase</keyword>
<accession>A0A381MZR0</accession>
<keyword evidence="3" id="KW-0255">Endonuclease</keyword>
<dbReference type="GO" id="GO:0000049">
    <property type="term" value="F:tRNA binding"/>
    <property type="evidence" value="ECO:0007669"/>
    <property type="project" value="InterPro"/>
</dbReference>
<keyword evidence="2" id="KW-0540">Nuclease</keyword>
<dbReference type="PANTHER" id="PTHR33992:SF1">
    <property type="entry name" value="RIBONUCLEASE P PROTEIN COMPONENT"/>
    <property type="match status" value="1"/>
</dbReference>
<evidence type="ECO:0000313" key="6">
    <source>
        <dbReference type="EMBL" id="SUZ47709.1"/>
    </source>
</evidence>
<name>A0A381MZR0_9ZZZZ</name>